<dbReference type="Gene3D" id="3.40.1190.20">
    <property type="match status" value="1"/>
</dbReference>
<sequence>MMKYQLVAIGEAMAELRQDTKAGWSVGFAGDTFNTAVYSARALAPGAVAYVTRVGEDPLSEGFCQLAAEQGIVTDEIRADANRNIGLYSVKTDKDGERSFHYWRSASAARSMFAEAATTEIPAAKIVYYSAITLAILAPDARARLFARLEELKSDAGCLIAFDSNYRPKLWEDVATAQEITAQAWAMADIALPSIDDEMALFGDADEASVLARFAQKTWVAGALKRGPLGPVPLANPQLDVPAFEAAQRVVDTTAAGDSFNGAYLAAFLQEREELDCLKAGHDCAKMVVGHPGAIAPLDA</sequence>
<name>A0A132BRB5_9RHOB</name>
<evidence type="ECO:0000256" key="1">
    <source>
        <dbReference type="ARBA" id="ARBA00010688"/>
    </source>
</evidence>
<dbReference type="InterPro" id="IPR029056">
    <property type="entry name" value="Ribokinase-like"/>
</dbReference>
<dbReference type="PANTHER" id="PTHR43085">
    <property type="entry name" value="HEXOKINASE FAMILY MEMBER"/>
    <property type="match status" value="1"/>
</dbReference>
<evidence type="ECO:0000256" key="3">
    <source>
        <dbReference type="ARBA" id="ARBA00022777"/>
    </source>
</evidence>
<dbReference type="RefSeq" id="WP_068248845.1">
    <property type="nucleotide sequence ID" value="NZ_LPUY01000138.1"/>
</dbReference>
<keyword evidence="3 5" id="KW-0418">Kinase</keyword>
<feature type="domain" description="Carbohydrate kinase PfkB" evidence="4">
    <location>
        <begin position="6"/>
        <end position="299"/>
    </location>
</feature>
<evidence type="ECO:0000259" key="4">
    <source>
        <dbReference type="Pfam" id="PF00294"/>
    </source>
</evidence>
<dbReference type="GO" id="GO:0019698">
    <property type="term" value="P:D-galacturonate catabolic process"/>
    <property type="evidence" value="ECO:0007669"/>
    <property type="project" value="TreeGrafter"/>
</dbReference>
<protein>
    <submittedName>
        <fullName evidence="5">2-dehydro-3-deoxygluconokinase</fullName>
        <ecNumber evidence="5">2.7.1.45</ecNumber>
    </submittedName>
</protein>
<dbReference type="Pfam" id="PF00294">
    <property type="entry name" value="PfkB"/>
    <property type="match status" value="1"/>
</dbReference>
<dbReference type="PATRIC" id="fig|1768241.3.peg.4614"/>
<dbReference type="InterPro" id="IPR002173">
    <property type="entry name" value="Carboh/pur_kinase_PfkB_CS"/>
</dbReference>
<evidence type="ECO:0000313" key="5">
    <source>
        <dbReference type="EMBL" id="KUP90552.1"/>
    </source>
</evidence>
<dbReference type="PROSITE" id="PS00584">
    <property type="entry name" value="PFKB_KINASES_2"/>
    <property type="match status" value="1"/>
</dbReference>
<evidence type="ECO:0000256" key="2">
    <source>
        <dbReference type="ARBA" id="ARBA00022679"/>
    </source>
</evidence>
<organism evidence="5 6">
    <name type="scientific">Tritonibacter horizontis</name>
    <dbReference type="NCBI Taxonomy" id="1768241"/>
    <lineage>
        <taxon>Bacteria</taxon>
        <taxon>Pseudomonadati</taxon>
        <taxon>Pseudomonadota</taxon>
        <taxon>Alphaproteobacteria</taxon>
        <taxon>Rhodobacterales</taxon>
        <taxon>Paracoccaceae</taxon>
        <taxon>Tritonibacter</taxon>
    </lineage>
</organism>
<dbReference type="InterPro" id="IPR011611">
    <property type="entry name" value="PfkB_dom"/>
</dbReference>
<keyword evidence="6" id="KW-1185">Reference proteome</keyword>
<dbReference type="GO" id="GO:0042840">
    <property type="term" value="P:D-glucuronate catabolic process"/>
    <property type="evidence" value="ECO:0007669"/>
    <property type="project" value="TreeGrafter"/>
</dbReference>
<reference evidence="5 6" key="1">
    <citation type="submission" date="2015-12" db="EMBL/GenBank/DDBJ databases">
        <title>Genome sequence of the marine Rhodobacteraceae strain O3.65, Candidatus Tritonibacter horizontis.</title>
        <authorList>
            <person name="Poehlein A."/>
            <person name="Giebel H.A."/>
            <person name="Voget S."/>
            <person name="Brinkhoff T."/>
        </authorList>
    </citation>
    <scope>NUCLEOTIDE SEQUENCE [LARGE SCALE GENOMIC DNA]</scope>
    <source>
        <strain evidence="5 6">O3.65</strain>
    </source>
</reference>
<proteinExistence type="inferred from homology"/>
<dbReference type="GO" id="GO:0005829">
    <property type="term" value="C:cytosol"/>
    <property type="evidence" value="ECO:0007669"/>
    <property type="project" value="TreeGrafter"/>
</dbReference>
<comment type="caution">
    <text evidence="5">The sequence shown here is derived from an EMBL/GenBank/DDBJ whole genome shotgun (WGS) entry which is preliminary data.</text>
</comment>
<dbReference type="SUPFAM" id="SSF53613">
    <property type="entry name" value="Ribokinase-like"/>
    <property type="match status" value="1"/>
</dbReference>
<dbReference type="PANTHER" id="PTHR43085:SF15">
    <property type="entry name" value="2-DEHYDRO-3-DEOXYGLUCONOKINASE"/>
    <property type="match status" value="1"/>
</dbReference>
<dbReference type="AlphaFoldDB" id="A0A132BRB5"/>
<evidence type="ECO:0000313" key="6">
    <source>
        <dbReference type="Proteomes" id="UP000068382"/>
    </source>
</evidence>
<dbReference type="EMBL" id="LPUY01000138">
    <property type="protein sequence ID" value="KUP90552.1"/>
    <property type="molecule type" value="Genomic_DNA"/>
</dbReference>
<gene>
    <name evidence="5" type="primary">kdgK_2</name>
    <name evidence="5" type="ORF">TRIHO_44170</name>
</gene>
<accession>A0A132BRB5</accession>
<dbReference type="Proteomes" id="UP000068382">
    <property type="component" value="Unassembled WGS sequence"/>
</dbReference>
<dbReference type="GO" id="GO:0008673">
    <property type="term" value="F:2-dehydro-3-deoxygluconokinase activity"/>
    <property type="evidence" value="ECO:0007669"/>
    <property type="project" value="UniProtKB-EC"/>
</dbReference>
<dbReference type="GO" id="GO:0006974">
    <property type="term" value="P:DNA damage response"/>
    <property type="evidence" value="ECO:0007669"/>
    <property type="project" value="TreeGrafter"/>
</dbReference>
<keyword evidence="2 5" id="KW-0808">Transferase</keyword>
<dbReference type="CDD" id="cd01166">
    <property type="entry name" value="KdgK"/>
    <property type="match status" value="1"/>
</dbReference>
<comment type="similarity">
    <text evidence="1">Belongs to the carbohydrate kinase PfkB family.</text>
</comment>
<dbReference type="EC" id="2.7.1.45" evidence="5"/>
<dbReference type="InterPro" id="IPR050306">
    <property type="entry name" value="PfkB_Carbo_kinase"/>
</dbReference>